<dbReference type="InterPro" id="IPR005501">
    <property type="entry name" value="LamB/YcsF/PxpA-like"/>
</dbReference>
<dbReference type="PANTHER" id="PTHR30292">
    <property type="entry name" value="UNCHARACTERIZED PROTEIN YBGL-RELATED"/>
    <property type="match status" value="1"/>
</dbReference>
<sequence>MELFHVDINADVGEGIDNEAQLMPFLSSCNIACGGHAGDEVTMSKVVKLAKEHQVKVGAHPSFPDKENFGRQAMDMSCAALFASIKHQIDSLLVVLKEEQVDLHHIKPHGALYNMAAADKKLAEVIIEVVKTYAMPVQLYVPYGSVIADLAVQHNIPIVYEVFADRNYNDDLSLVSRAKKEALIHDIDEMFEHVYRMISMREVKTLDGIKVPIRVDTICVHGDNVEAIKLVENLWKKLEEKGVKVY</sequence>
<keyword evidence="1" id="KW-0378">Hydrolase</keyword>
<dbReference type="NCBIfam" id="NF003816">
    <property type="entry name" value="PRK05406.1-5"/>
    <property type="match status" value="1"/>
</dbReference>
<reference evidence="1" key="1">
    <citation type="submission" date="2022-02" db="EMBL/GenBank/DDBJ databases">
        <title>Aestuariibaculum sp., a marine bacterium isolated from sediment in Guangxi.</title>
        <authorList>
            <person name="Ying J."/>
        </authorList>
    </citation>
    <scope>NUCLEOTIDE SEQUENCE</scope>
    <source>
        <strain evidence="1">L182</strain>
    </source>
</reference>
<accession>A0ABS9RIR1</accession>
<protein>
    <submittedName>
        <fullName evidence="1">5-oxoprolinase subunit PxpA</fullName>
        <ecNumber evidence="1">3.5.2.9</ecNumber>
    </submittedName>
</protein>
<proteinExistence type="predicted"/>
<dbReference type="GO" id="GO:0017168">
    <property type="term" value="F:5-oxoprolinase (ATP-hydrolyzing) activity"/>
    <property type="evidence" value="ECO:0007669"/>
    <property type="project" value="UniProtKB-EC"/>
</dbReference>
<name>A0ABS9RIR1_9FLAO</name>
<dbReference type="PANTHER" id="PTHR30292:SF0">
    <property type="entry name" value="5-OXOPROLINASE SUBUNIT A"/>
    <property type="match status" value="1"/>
</dbReference>
<dbReference type="Gene3D" id="3.20.20.370">
    <property type="entry name" value="Glycoside hydrolase/deacetylase"/>
    <property type="match status" value="1"/>
</dbReference>
<dbReference type="EC" id="3.5.2.9" evidence="1"/>
<dbReference type="InterPro" id="IPR011330">
    <property type="entry name" value="Glyco_hydro/deAcase_b/a-brl"/>
</dbReference>
<dbReference type="NCBIfam" id="NF003814">
    <property type="entry name" value="PRK05406.1-3"/>
    <property type="match status" value="1"/>
</dbReference>
<keyword evidence="2" id="KW-1185">Reference proteome</keyword>
<comment type="caution">
    <text evidence="1">The sequence shown here is derived from an EMBL/GenBank/DDBJ whole genome shotgun (WGS) entry which is preliminary data.</text>
</comment>
<dbReference type="SUPFAM" id="SSF88713">
    <property type="entry name" value="Glycoside hydrolase/deacetylase"/>
    <property type="match status" value="1"/>
</dbReference>
<organism evidence="1 2">
    <name type="scientific">Aestuariibaculum lutulentum</name>
    <dbReference type="NCBI Taxonomy" id="2920935"/>
    <lineage>
        <taxon>Bacteria</taxon>
        <taxon>Pseudomonadati</taxon>
        <taxon>Bacteroidota</taxon>
        <taxon>Flavobacteriia</taxon>
        <taxon>Flavobacteriales</taxon>
        <taxon>Flavobacteriaceae</taxon>
    </lineage>
</organism>
<dbReference type="Pfam" id="PF03746">
    <property type="entry name" value="LamB_YcsF"/>
    <property type="match status" value="1"/>
</dbReference>
<dbReference type="CDD" id="cd10801">
    <property type="entry name" value="LamB_YcsF_like_1"/>
    <property type="match status" value="1"/>
</dbReference>
<dbReference type="RefSeq" id="WP_240573225.1">
    <property type="nucleotide sequence ID" value="NZ_CP136709.1"/>
</dbReference>
<evidence type="ECO:0000313" key="2">
    <source>
        <dbReference type="Proteomes" id="UP001156141"/>
    </source>
</evidence>
<evidence type="ECO:0000313" key="1">
    <source>
        <dbReference type="EMBL" id="MCH4552838.1"/>
    </source>
</evidence>
<dbReference type="Proteomes" id="UP001156141">
    <property type="component" value="Unassembled WGS sequence"/>
</dbReference>
<gene>
    <name evidence="1" type="primary">pxpA</name>
    <name evidence="1" type="ORF">MKW35_09415</name>
</gene>
<dbReference type="EMBL" id="JAKVQD010000003">
    <property type="protein sequence ID" value="MCH4552838.1"/>
    <property type="molecule type" value="Genomic_DNA"/>
</dbReference>